<name>A0A9W7B687_9STRA</name>
<keyword evidence="1" id="KW-0472">Membrane</keyword>
<dbReference type="Proteomes" id="UP001162640">
    <property type="component" value="Unassembled WGS sequence"/>
</dbReference>
<comment type="caution">
    <text evidence="2">The sequence shown here is derived from an EMBL/GenBank/DDBJ whole genome shotgun (WGS) entry which is preliminary data.</text>
</comment>
<sequence length="152" mass="17041">MVYIILFPLVAPVGIYTFYFAAFLASTIIYTGAAIVGYDFADQIIKLDEQLSNFEVTKAQCFAEEDREEILNKVKNCEDRSDESGKAISTMYDGGLDEFNLSVRDELRKDILRAVRHTPRMLLPYHTLLTGLIASFGFMFLGSPGSAIPIPR</sequence>
<gene>
    <name evidence="2" type="ORF">TL16_g08516</name>
</gene>
<proteinExistence type="predicted"/>
<organism evidence="2 3">
    <name type="scientific">Triparma laevis f. inornata</name>
    <dbReference type="NCBI Taxonomy" id="1714386"/>
    <lineage>
        <taxon>Eukaryota</taxon>
        <taxon>Sar</taxon>
        <taxon>Stramenopiles</taxon>
        <taxon>Ochrophyta</taxon>
        <taxon>Bolidophyceae</taxon>
        <taxon>Parmales</taxon>
        <taxon>Triparmaceae</taxon>
        <taxon>Triparma</taxon>
    </lineage>
</organism>
<keyword evidence="1" id="KW-1133">Transmembrane helix</keyword>
<protein>
    <submittedName>
        <fullName evidence="2">Uncharacterized protein</fullName>
    </submittedName>
</protein>
<evidence type="ECO:0000313" key="2">
    <source>
        <dbReference type="EMBL" id="GMH80365.1"/>
    </source>
</evidence>
<keyword evidence="1" id="KW-0812">Transmembrane</keyword>
<accession>A0A9W7B687</accession>
<dbReference type="EMBL" id="BLQM01000281">
    <property type="protein sequence ID" value="GMH80365.1"/>
    <property type="molecule type" value="Genomic_DNA"/>
</dbReference>
<dbReference type="AlphaFoldDB" id="A0A9W7B687"/>
<evidence type="ECO:0000313" key="3">
    <source>
        <dbReference type="Proteomes" id="UP001162640"/>
    </source>
</evidence>
<evidence type="ECO:0000256" key="1">
    <source>
        <dbReference type="SAM" id="Phobius"/>
    </source>
</evidence>
<feature type="transmembrane region" description="Helical" evidence="1">
    <location>
        <begin position="122"/>
        <end position="142"/>
    </location>
</feature>
<feature type="transmembrane region" description="Helical" evidence="1">
    <location>
        <begin position="16"/>
        <end position="38"/>
    </location>
</feature>
<reference evidence="3" key="1">
    <citation type="journal article" date="2023" name="Commun. Biol.">
        <title>Genome analysis of Parmales, the sister group of diatoms, reveals the evolutionary specialization of diatoms from phago-mixotrophs to photoautotrophs.</title>
        <authorList>
            <person name="Ban H."/>
            <person name="Sato S."/>
            <person name="Yoshikawa S."/>
            <person name="Yamada K."/>
            <person name="Nakamura Y."/>
            <person name="Ichinomiya M."/>
            <person name="Sato N."/>
            <person name="Blanc-Mathieu R."/>
            <person name="Endo H."/>
            <person name="Kuwata A."/>
            <person name="Ogata H."/>
        </authorList>
    </citation>
    <scope>NUCLEOTIDE SEQUENCE [LARGE SCALE GENOMIC DNA]</scope>
</reference>